<organism evidence="1 2">
    <name type="scientific">Croceitalea marina</name>
    <dbReference type="NCBI Taxonomy" id="1775166"/>
    <lineage>
        <taxon>Bacteria</taxon>
        <taxon>Pseudomonadati</taxon>
        <taxon>Bacteroidota</taxon>
        <taxon>Flavobacteriia</taxon>
        <taxon>Flavobacteriales</taxon>
        <taxon>Flavobacteriaceae</taxon>
        <taxon>Croceitalea</taxon>
    </lineage>
</organism>
<proteinExistence type="predicted"/>
<comment type="caution">
    <text evidence="1">The sequence shown here is derived from an EMBL/GenBank/DDBJ whole genome shotgun (WGS) entry which is preliminary data.</text>
</comment>
<gene>
    <name evidence="1" type="ORF">ACFSQJ_07610</name>
</gene>
<dbReference type="EMBL" id="JBHULB010000008">
    <property type="protein sequence ID" value="MFD2586792.1"/>
    <property type="molecule type" value="Genomic_DNA"/>
</dbReference>
<protein>
    <submittedName>
        <fullName evidence="1">Transaldolase</fullName>
    </submittedName>
</protein>
<dbReference type="RefSeq" id="WP_377766352.1">
    <property type="nucleotide sequence ID" value="NZ_JBHULB010000008.1"/>
</dbReference>
<dbReference type="Proteomes" id="UP001597526">
    <property type="component" value="Unassembled WGS sequence"/>
</dbReference>
<keyword evidence="2" id="KW-1185">Reference proteome</keyword>
<accession>A0ABW5MTY6</accession>
<evidence type="ECO:0000313" key="2">
    <source>
        <dbReference type="Proteomes" id="UP001597526"/>
    </source>
</evidence>
<name>A0ABW5MTY6_9FLAO</name>
<dbReference type="Gene3D" id="3.40.30.10">
    <property type="entry name" value="Glutaredoxin"/>
    <property type="match status" value="1"/>
</dbReference>
<dbReference type="PROSITE" id="PS51257">
    <property type="entry name" value="PROKAR_LIPOPROTEIN"/>
    <property type="match status" value="1"/>
</dbReference>
<evidence type="ECO:0000313" key="1">
    <source>
        <dbReference type="EMBL" id="MFD2586792.1"/>
    </source>
</evidence>
<sequence>MERALLYLTFCFLASCAHKPDTGNTVYFAGEIVNPTSDYVVLYKNDVVVDSAKLDTSNRFSFSLENIEEGLHHFDHTPELQYVYLEKGDSLIIRLNTLAFDESLVFSGSNEEVNNFLLEMFLNYEDEEQLVYSYYALDPEKFSGKIDSLRLQKLEELNTLNIDKTISKGAFDMAKASIDYNSYIYKEKYPFIHKKKSGEETIHRLDSSFYDYRKNLNINLKELTYFRPYYNYVNNRFGNLSYMVCAQNCGMEKKMSSKDHLHLNQHKMHLIDSLVKEEYLRNNLFRNVAMDYLLKVHEVNNECNQFIDKFKELSENEAHIAEINHLYNGIKALQPKESIPDLAILSVEGDTVHMKDISKNNHTVFYFWTGDQKRHFRNVLRHVKKLEKQHPEYLYVGINLRTSEDKWLSMLNEQAIDKKLQYRSFDFGEIQESLIINNLSKCVITKDTVIVDAFANVFTRNPFVGQQKTLTAK</sequence>
<reference evidence="2" key="1">
    <citation type="journal article" date="2019" name="Int. J. Syst. Evol. Microbiol.">
        <title>The Global Catalogue of Microorganisms (GCM) 10K type strain sequencing project: providing services to taxonomists for standard genome sequencing and annotation.</title>
        <authorList>
            <consortium name="The Broad Institute Genomics Platform"/>
            <consortium name="The Broad Institute Genome Sequencing Center for Infectious Disease"/>
            <person name="Wu L."/>
            <person name="Ma J."/>
        </authorList>
    </citation>
    <scope>NUCLEOTIDE SEQUENCE [LARGE SCALE GENOMIC DNA]</scope>
    <source>
        <strain evidence="2">KCTC 52368</strain>
    </source>
</reference>